<accession>A0A8H3GWP3</accession>
<dbReference type="InterPro" id="IPR046521">
    <property type="entry name" value="DUF6698"/>
</dbReference>
<feature type="non-terminal residue" evidence="1">
    <location>
        <position position="1"/>
    </location>
</feature>
<sequence>VQYALTSDTHFDETCGGFNYLEFYDVIKQYLEAPAFASHAVSLINWWNQRIFGDVYFGPEEPQAPERSSTLAVLLAEVEGDNDRSAPRLGASEVSDD</sequence>
<reference evidence="1" key="1">
    <citation type="submission" date="2021-01" db="EMBL/GenBank/DDBJ databases">
        <authorList>
            <person name="Kaushik A."/>
        </authorList>
    </citation>
    <scope>NUCLEOTIDE SEQUENCE</scope>
    <source>
        <strain evidence="1">AG1-1C</strain>
    </source>
</reference>
<comment type="caution">
    <text evidence="1">The sequence shown here is derived from an EMBL/GenBank/DDBJ whole genome shotgun (WGS) entry which is preliminary data.</text>
</comment>
<evidence type="ECO:0000313" key="2">
    <source>
        <dbReference type="Proteomes" id="UP000663846"/>
    </source>
</evidence>
<protein>
    <submittedName>
        <fullName evidence="1">Uncharacterized protein</fullName>
    </submittedName>
</protein>
<evidence type="ECO:0000313" key="1">
    <source>
        <dbReference type="EMBL" id="CAE6472108.1"/>
    </source>
</evidence>
<dbReference type="Proteomes" id="UP000663846">
    <property type="component" value="Unassembled WGS sequence"/>
</dbReference>
<dbReference type="Pfam" id="PF20414">
    <property type="entry name" value="DUF6698"/>
    <property type="match status" value="1"/>
</dbReference>
<dbReference type="EMBL" id="CAJMWS010001048">
    <property type="protein sequence ID" value="CAE6472108.1"/>
    <property type="molecule type" value="Genomic_DNA"/>
</dbReference>
<organism evidence="1 2">
    <name type="scientific">Rhizoctonia solani</name>
    <dbReference type="NCBI Taxonomy" id="456999"/>
    <lineage>
        <taxon>Eukaryota</taxon>
        <taxon>Fungi</taxon>
        <taxon>Dikarya</taxon>
        <taxon>Basidiomycota</taxon>
        <taxon>Agaricomycotina</taxon>
        <taxon>Agaricomycetes</taxon>
        <taxon>Cantharellales</taxon>
        <taxon>Ceratobasidiaceae</taxon>
        <taxon>Rhizoctonia</taxon>
    </lineage>
</organism>
<gene>
    <name evidence="1" type="ORF">RDB_LOCUS177381</name>
</gene>
<name>A0A8H3GWP3_9AGAM</name>
<dbReference type="AlphaFoldDB" id="A0A8H3GWP3"/>
<proteinExistence type="predicted"/>